<protein>
    <submittedName>
        <fullName evidence="1">Uncharacterized protein</fullName>
    </submittedName>
</protein>
<evidence type="ECO:0000313" key="1">
    <source>
        <dbReference type="EMBL" id="KKM64086.1"/>
    </source>
</evidence>
<accession>A0A0F9JNS2</accession>
<comment type="caution">
    <text evidence="1">The sequence shown here is derived from an EMBL/GenBank/DDBJ whole genome shotgun (WGS) entry which is preliminary data.</text>
</comment>
<dbReference type="EMBL" id="LAZR01010972">
    <property type="protein sequence ID" value="KKM64086.1"/>
    <property type="molecule type" value="Genomic_DNA"/>
</dbReference>
<sequence length="137" mass="14126">MARAHGKDANFSFDSVAIEDEVNTVTANFTAPEAEITSFSDAWQNFLAGKPTLTLDASGFADMAGGQGDVTIFGELGLEAEEYDFEPDGTTGYDGFAIVTSYSLTAAVDAPVTYSLSLRHNAGGAGAAADGSAARRA</sequence>
<organism evidence="1">
    <name type="scientific">marine sediment metagenome</name>
    <dbReference type="NCBI Taxonomy" id="412755"/>
    <lineage>
        <taxon>unclassified sequences</taxon>
        <taxon>metagenomes</taxon>
        <taxon>ecological metagenomes</taxon>
    </lineage>
</organism>
<proteinExistence type="predicted"/>
<dbReference type="AlphaFoldDB" id="A0A0F9JNS2"/>
<name>A0A0F9JNS2_9ZZZZ</name>
<reference evidence="1" key="1">
    <citation type="journal article" date="2015" name="Nature">
        <title>Complex archaea that bridge the gap between prokaryotes and eukaryotes.</title>
        <authorList>
            <person name="Spang A."/>
            <person name="Saw J.H."/>
            <person name="Jorgensen S.L."/>
            <person name="Zaremba-Niedzwiedzka K."/>
            <person name="Martijn J."/>
            <person name="Lind A.E."/>
            <person name="van Eijk R."/>
            <person name="Schleper C."/>
            <person name="Guy L."/>
            <person name="Ettema T.J."/>
        </authorList>
    </citation>
    <scope>NUCLEOTIDE SEQUENCE</scope>
</reference>
<gene>
    <name evidence="1" type="ORF">LCGC14_1504960</name>
</gene>